<gene>
    <name evidence="2" type="ORF">mRhiFer1_009996</name>
</gene>
<organism evidence="2 3">
    <name type="scientific">Rhinolophus ferrumequinum</name>
    <name type="common">Greater horseshoe bat</name>
    <dbReference type="NCBI Taxonomy" id="59479"/>
    <lineage>
        <taxon>Eukaryota</taxon>
        <taxon>Metazoa</taxon>
        <taxon>Chordata</taxon>
        <taxon>Craniata</taxon>
        <taxon>Vertebrata</taxon>
        <taxon>Euteleostomi</taxon>
        <taxon>Mammalia</taxon>
        <taxon>Eutheria</taxon>
        <taxon>Laurasiatheria</taxon>
        <taxon>Chiroptera</taxon>
        <taxon>Yinpterochiroptera</taxon>
        <taxon>Rhinolophoidea</taxon>
        <taxon>Rhinolophidae</taxon>
        <taxon>Rhinolophinae</taxon>
        <taxon>Rhinolophus</taxon>
    </lineage>
</organism>
<accession>A0A7J7Y5A8</accession>
<proteinExistence type="predicted"/>
<sequence length="168" mass="17777">MLIYSAPSPHRGCHCVRVCPCVNVGRCLCGGYCRRPSVCVVCLRGILSVYHCGCLPCRCGSFVCVCHRVSVRLSTSVTGIRLGSRVARSRLLGRDRVEVAAQGGGEGRGRRQWEGAGAPCGPEWVCAGGRRRRLSDSAQPAPGNLGRLQPPARHGAARPGLAASGPWS</sequence>
<dbReference type="Proteomes" id="UP000585614">
    <property type="component" value="Unassembled WGS sequence"/>
</dbReference>
<dbReference type="EMBL" id="JACAGC010000007">
    <property type="protein sequence ID" value="KAF6357065.1"/>
    <property type="molecule type" value="Genomic_DNA"/>
</dbReference>
<reference evidence="2 3" key="1">
    <citation type="journal article" date="2020" name="Nature">
        <title>Six reference-quality genomes reveal evolution of bat adaptations.</title>
        <authorList>
            <person name="Jebb D."/>
            <person name="Huang Z."/>
            <person name="Pippel M."/>
            <person name="Hughes G.M."/>
            <person name="Lavrichenko K."/>
            <person name="Devanna P."/>
            <person name="Winkler S."/>
            <person name="Jermiin L.S."/>
            <person name="Skirmuntt E.C."/>
            <person name="Katzourakis A."/>
            <person name="Burkitt-Gray L."/>
            <person name="Ray D.A."/>
            <person name="Sullivan K.A.M."/>
            <person name="Roscito J.G."/>
            <person name="Kirilenko B.M."/>
            <person name="Davalos L.M."/>
            <person name="Corthals A.P."/>
            <person name="Power M.L."/>
            <person name="Jones G."/>
            <person name="Ransome R.D."/>
            <person name="Dechmann D.K.N."/>
            <person name="Locatelli A.G."/>
            <person name="Puechmaille S.J."/>
            <person name="Fedrigo O."/>
            <person name="Jarvis E.D."/>
            <person name="Hiller M."/>
            <person name="Vernes S.C."/>
            <person name="Myers E.W."/>
            <person name="Teeling E.C."/>
        </authorList>
    </citation>
    <scope>NUCLEOTIDE SEQUENCE [LARGE SCALE GENOMIC DNA]</scope>
    <source>
        <strain evidence="2">MRhiFer1</strain>
        <tissue evidence="2">Lung</tissue>
    </source>
</reference>
<feature type="region of interest" description="Disordered" evidence="1">
    <location>
        <begin position="133"/>
        <end position="168"/>
    </location>
</feature>
<evidence type="ECO:0000313" key="3">
    <source>
        <dbReference type="Proteomes" id="UP000585614"/>
    </source>
</evidence>
<comment type="caution">
    <text evidence="2">The sequence shown here is derived from an EMBL/GenBank/DDBJ whole genome shotgun (WGS) entry which is preliminary data.</text>
</comment>
<protein>
    <submittedName>
        <fullName evidence="2">Uncharacterized protein</fullName>
    </submittedName>
</protein>
<dbReference type="AlphaFoldDB" id="A0A7J7Y5A8"/>
<evidence type="ECO:0000256" key="1">
    <source>
        <dbReference type="SAM" id="MobiDB-lite"/>
    </source>
</evidence>
<evidence type="ECO:0000313" key="2">
    <source>
        <dbReference type="EMBL" id="KAF6357065.1"/>
    </source>
</evidence>
<name>A0A7J7Y5A8_RHIFE</name>